<feature type="region of interest" description="Disordered" evidence="1">
    <location>
        <begin position="223"/>
        <end position="254"/>
    </location>
</feature>
<organism evidence="3 4">
    <name type="scientific">Leishmania major</name>
    <dbReference type="NCBI Taxonomy" id="5664"/>
    <lineage>
        <taxon>Eukaryota</taxon>
        <taxon>Discoba</taxon>
        <taxon>Euglenozoa</taxon>
        <taxon>Kinetoplastea</taxon>
        <taxon>Metakinetoplastina</taxon>
        <taxon>Trypanosomatida</taxon>
        <taxon>Trypanosomatidae</taxon>
        <taxon>Leishmaniinae</taxon>
        <taxon>Leishmania</taxon>
    </lineage>
</organism>
<feature type="compositionally biased region" description="Polar residues" evidence="1">
    <location>
        <begin position="80"/>
        <end position="91"/>
    </location>
</feature>
<feature type="compositionally biased region" description="Polar residues" evidence="1">
    <location>
        <begin position="231"/>
        <end position="254"/>
    </location>
</feature>
<dbReference type="VEuPathDB" id="TriTrypDB:LMJFC_190020400"/>
<dbReference type="EMBL" id="FR796415">
    <property type="protein sequence ID" value="CAJ07205.2"/>
    <property type="molecule type" value="Genomic_DNA"/>
</dbReference>
<dbReference type="OMA" id="ESEHEHW"/>
<dbReference type="InParanoid" id="Q4QDA1"/>
<feature type="compositionally biased region" description="Low complexity" evidence="1">
    <location>
        <begin position="105"/>
        <end position="123"/>
    </location>
</feature>
<dbReference type="HOGENOM" id="CLU_344988_0_0_1"/>
<reference evidence="3 4" key="2">
    <citation type="journal article" date="2011" name="Genome Res.">
        <title>Chromosome and gene copy number variation allow major structural change between species and strains of Leishmania.</title>
        <authorList>
            <person name="Rogers M.B."/>
            <person name="Hilley J.D."/>
            <person name="Dickens N.J."/>
            <person name="Wilkes J."/>
            <person name="Bates P.A."/>
            <person name="Depledge D.P."/>
            <person name="Harris D."/>
            <person name="Her Y."/>
            <person name="Herzyk P."/>
            <person name="Imamura H."/>
            <person name="Otto T.D."/>
            <person name="Sanders M."/>
            <person name="Seeger K."/>
            <person name="Dujardin J.C."/>
            <person name="Berriman M."/>
            <person name="Smith D.F."/>
            <person name="Hertz-Fowler C."/>
            <person name="Mottram J.C."/>
        </authorList>
    </citation>
    <scope>NUCLEOTIDE SEQUENCE [LARGE SCALE GENOMIC DNA]</scope>
    <source>
        <strain evidence="4">MHOM/IL/81/Friedlin</strain>
    </source>
</reference>
<name>Q4QDA1_LEIMA</name>
<dbReference type="VEuPathDB" id="TriTrypDB:LMJSD75_190017000"/>
<feature type="chain" id="PRO_5004241598" evidence="2">
    <location>
        <begin position="37"/>
        <end position="820"/>
    </location>
</feature>
<dbReference type="AlphaFoldDB" id="Q4QDA1"/>
<dbReference type="Proteomes" id="UP000000542">
    <property type="component" value="Chromosome 19"/>
</dbReference>
<dbReference type="eggNOG" id="ENOG502SM4Y">
    <property type="taxonomic scope" value="Eukaryota"/>
</dbReference>
<keyword evidence="4" id="KW-1185">Reference proteome</keyword>
<dbReference type="KEGG" id="lma:LMJF_19_1140"/>
<dbReference type="GeneID" id="5651219"/>
<feature type="region of interest" description="Disordered" evidence="1">
    <location>
        <begin position="143"/>
        <end position="189"/>
    </location>
</feature>
<reference evidence="3 4" key="1">
    <citation type="journal article" date="2005" name="Science">
        <title>The genome of the kinetoplastid parasite, Leishmania major.</title>
        <authorList>
            <person name="Ivens A.C."/>
            <person name="Peacock C.S."/>
            <person name="Worthey E.A."/>
            <person name="Murphy L."/>
            <person name="Aggarwal G."/>
            <person name="Berriman M."/>
            <person name="Sisk E."/>
            <person name="Rajandream M.A."/>
            <person name="Adlem E."/>
            <person name="Aert R."/>
            <person name="Anupama A."/>
            <person name="Apostolou Z."/>
            <person name="Attipoe P."/>
            <person name="Bason N."/>
            <person name="Bauser C."/>
            <person name="Beck A."/>
            <person name="Beverley S.M."/>
            <person name="Bianchettin G."/>
            <person name="Borzym K."/>
            <person name="Bothe G."/>
            <person name="Bruschi C.V."/>
            <person name="Collins M."/>
            <person name="Cadag E."/>
            <person name="Ciarloni L."/>
            <person name="Clayton C."/>
            <person name="Coulson R.M."/>
            <person name="Cronin A."/>
            <person name="Cruz A.K."/>
            <person name="Davies R.M."/>
            <person name="De Gaudenzi J."/>
            <person name="Dobson D.E."/>
            <person name="Duesterhoeft A."/>
            <person name="Fazelina G."/>
            <person name="Fosker N."/>
            <person name="Frasch A.C."/>
            <person name="Fraser A."/>
            <person name="Fuchs M."/>
            <person name="Gabel C."/>
            <person name="Goble A."/>
            <person name="Goffeau A."/>
            <person name="Harris D."/>
            <person name="Hertz-Fowler C."/>
            <person name="Hilbert H."/>
            <person name="Horn D."/>
            <person name="Huang Y."/>
            <person name="Klages S."/>
            <person name="Knights A."/>
            <person name="Kube M."/>
            <person name="Larke N."/>
            <person name="Litvin L."/>
            <person name="Lord A."/>
            <person name="Louie T."/>
            <person name="Marra M."/>
            <person name="Masuy D."/>
            <person name="Matthews K."/>
            <person name="Michaeli S."/>
            <person name="Mottram J.C."/>
            <person name="Muller-Auer S."/>
            <person name="Munden H."/>
            <person name="Nelson S."/>
            <person name="Norbertczak H."/>
            <person name="Oliver K."/>
            <person name="O'neil S."/>
            <person name="Pentony M."/>
            <person name="Pohl T.M."/>
            <person name="Price C."/>
            <person name="Purnelle B."/>
            <person name="Quail M.A."/>
            <person name="Rabbinowitsch E."/>
            <person name="Reinhardt R."/>
            <person name="Rieger M."/>
            <person name="Rinta J."/>
            <person name="Robben J."/>
            <person name="Robertson L."/>
            <person name="Ruiz J.C."/>
            <person name="Rutter S."/>
            <person name="Saunders D."/>
            <person name="Schafer M."/>
            <person name="Schein J."/>
            <person name="Schwartz D.C."/>
            <person name="Seeger K."/>
            <person name="Seyler A."/>
            <person name="Sharp S."/>
            <person name="Shin H."/>
            <person name="Sivam D."/>
            <person name="Squares R."/>
            <person name="Squares S."/>
            <person name="Tosato V."/>
            <person name="Vogt C."/>
            <person name="Volckaert G."/>
            <person name="Wambutt R."/>
            <person name="Warren T."/>
            <person name="Wedler H."/>
            <person name="Woodward J."/>
            <person name="Zhou S."/>
            <person name="Zimmermann W."/>
            <person name="Smith D.F."/>
            <person name="Blackwell J.M."/>
            <person name="Stuart K.D."/>
            <person name="Barrell B."/>
            <person name="Myler P.J."/>
        </authorList>
    </citation>
    <scope>NUCLEOTIDE SEQUENCE [LARGE SCALE GENOMIC DNA]</scope>
    <source>
        <strain evidence="4">MHOM/IL/81/Friedlin</strain>
    </source>
</reference>
<dbReference type="VEuPathDB" id="TriTrypDB:LMJLV39_190017000"/>
<evidence type="ECO:0000313" key="3">
    <source>
        <dbReference type="EMBL" id="CAJ07205.2"/>
    </source>
</evidence>
<feature type="region of interest" description="Disordered" evidence="1">
    <location>
        <begin position="77"/>
        <end position="130"/>
    </location>
</feature>
<sequence length="820" mass="86416">MELQTQPRFCPPRPRPYAASLVWMCLACGQLAPCEAASRYPMDNVDGLDNSLQGTSSAMNAMPGGFDIVTTLSDCEAATPANSSSPPNTAQHLFGPSQCGGVTGSTAAAAASSASSPATSTPPRQEQRHSCVNNASDSYLLQAASSSHRQSEQQQQQRRRPSSVSWRVTGATTEMIHPDSVGSASERRKWREGELVSSEASNLCAGEKALGDDETLVCEGISSSHGRRAPTTVTTPRMPQLTTSLGSTSNESSTLAVTPCEPAVAAPPQLSAASSSLWRDAGVHGVQNLLSSGARSRQQEDDATCSLTVLLMEEHLMGSREMRFCRCCGEVRCAEIRKVAERLPSPLSAQAAHKVSYADEEGDEVVAAAAQATEESEHEHWKAVLRHSCRSAAIRRDGGAEAVYGPFTSPALYSGNGSQPLGFSAPAAENGCKPPETAQAEARKEIPSVHLAVALSLARLLSKAKAMAVAALGSLHPLSPALPKRYFSIHGSEHGDKAAIRGYGNGVLASDSALRSARSILRPPPRDQEGCRPSNPLYNPREGMGTSSDHWKLLSASTATSRTAPLACASVEECPLQCLASLPGATGGGAAEDLDGISMESSAQPSWAFTAPDEEETCRAEDDDEGFVIQHQRGGVQSDEDASAGGAEDTHTCVRRLYGDSTVTSNIMGTTAAAAAPRMMRASKDKWNSISVSEALWRLVLPSFSAPFLSSTSMPSTATAAARATAVDRAFSAVGGRPLESLMDWIASAPRRGAVESTASSAVVTGTRPYRGFRGDVEEAVRQLDAAQLEVAKLRLQQVLAAVMAEQLRREGQSEGEYST</sequence>
<evidence type="ECO:0000256" key="2">
    <source>
        <dbReference type="SAM" id="SignalP"/>
    </source>
</evidence>
<proteinExistence type="predicted"/>
<evidence type="ECO:0000313" key="4">
    <source>
        <dbReference type="Proteomes" id="UP000000542"/>
    </source>
</evidence>
<evidence type="ECO:0000256" key="1">
    <source>
        <dbReference type="SAM" id="MobiDB-lite"/>
    </source>
</evidence>
<feature type="signal peptide" evidence="2">
    <location>
        <begin position="1"/>
        <end position="36"/>
    </location>
</feature>
<keyword evidence="2" id="KW-0732">Signal</keyword>
<dbReference type="RefSeq" id="XP_001682697.2">
    <property type="nucleotide sequence ID" value="XM_001682645.2"/>
</dbReference>
<feature type="compositionally biased region" description="Low complexity" evidence="1">
    <location>
        <begin position="143"/>
        <end position="167"/>
    </location>
</feature>
<protein>
    <submittedName>
        <fullName evidence="3">Uncharacterized protein</fullName>
    </submittedName>
</protein>
<gene>
    <name evidence="3" type="ORF">LMJF_19_1140</name>
</gene>
<dbReference type="VEuPathDB" id="TriTrypDB:LmjF.19.1140"/>
<accession>Q4QDA1</accession>